<keyword evidence="2" id="KW-1185">Reference proteome</keyword>
<sequence>MKYFFGIILGLFMMGQTELNAQYYDQTIGLRVGTSVEASYKRFIFYTPKIQQAIEFLGGFQVDEGIFFPGVVYDQPLNNGYVFETLWVFHLDLGFDTNFSGFAGAGGYLGAYTETGKTAFFGGGFTAVVGVEYTFSHAPVSVSVDWKPIIGFPRLSLARGSLTLRYVLPTTWQ</sequence>
<organism evidence="1 2">
    <name type="scientific">Aureispira anguillae</name>
    <dbReference type="NCBI Taxonomy" id="2864201"/>
    <lineage>
        <taxon>Bacteria</taxon>
        <taxon>Pseudomonadati</taxon>
        <taxon>Bacteroidota</taxon>
        <taxon>Saprospiria</taxon>
        <taxon>Saprospirales</taxon>
        <taxon>Saprospiraceae</taxon>
        <taxon>Aureispira</taxon>
    </lineage>
</organism>
<dbReference type="RefSeq" id="WP_264789721.1">
    <property type="nucleotide sequence ID" value="NZ_AP026867.1"/>
</dbReference>
<dbReference type="Proteomes" id="UP001060919">
    <property type="component" value="Chromosome"/>
</dbReference>
<evidence type="ECO:0000313" key="2">
    <source>
        <dbReference type="Proteomes" id="UP001060919"/>
    </source>
</evidence>
<accession>A0A915YKA7</accession>
<reference evidence="1" key="1">
    <citation type="submission" date="2022-09" db="EMBL/GenBank/DDBJ databases">
        <title>Aureispira anguillicida sp. nov., isolated from Leptocephalus of Japanese eel Anguilla japonica.</title>
        <authorList>
            <person name="Yuasa K."/>
            <person name="Mekata T."/>
            <person name="Ikunari K."/>
        </authorList>
    </citation>
    <scope>NUCLEOTIDE SEQUENCE</scope>
    <source>
        <strain evidence="1">EL160426</strain>
    </source>
</reference>
<proteinExistence type="predicted"/>
<dbReference type="AlphaFoldDB" id="A0A915YKA7"/>
<dbReference type="EMBL" id="AP026867">
    <property type="protein sequence ID" value="BDS14506.1"/>
    <property type="molecule type" value="Genomic_DNA"/>
</dbReference>
<gene>
    <name evidence="1" type="ORF">AsAng_0052860</name>
</gene>
<name>A0A915YKA7_9BACT</name>
<dbReference type="KEGG" id="aup:AsAng_0052860"/>
<protein>
    <submittedName>
        <fullName evidence="1">Uncharacterized protein</fullName>
    </submittedName>
</protein>
<evidence type="ECO:0000313" key="1">
    <source>
        <dbReference type="EMBL" id="BDS14506.1"/>
    </source>
</evidence>